<dbReference type="InterPro" id="IPR035093">
    <property type="entry name" value="RelE/ParE_toxin_dom_sf"/>
</dbReference>
<evidence type="ECO:0008006" key="4">
    <source>
        <dbReference type="Google" id="ProtNLM"/>
    </source>
</evidence>
<gene>
    <name evidence="2" type="ORF">PCORN_04822</name>
</gene>
<dbReference type="Proteomes" id="UP000019254">
    <property type="component" value="Unassembled WGS sequence"/>
</dbReference>
<comment type="caution">
    <text evidence="2">The sequence shown here is derived from an EMBL/GenBank/DDBJ whole genome shotgun (WGS) entry which is preliminary data.</text>
</comment>
<dbReference type="EMBL" id="AODE01000010">
    <property type="protein sequence ID" value="EUJ31622.1"/>
    <property type="molecule type" value="Genomic_DNA"/>
</dbReference>
<dbReference type="InterPro" id="IPR007712">
    <property type="entry name" value="RelE/ParE_toxin"/>
</dbReference>
<dbReference type="NCBIfam" id="TIGR02385">
    <property type="entry name" value="RelE_StbE"/>
    <property type="match status" value="1"/>
</dbReference>
<dbReference type="RefSeq" id="WP_036077800.1">
    <property type="nucleotide sequence ID" value="NZ_AODE01000010.1"/>
</dbReference>
<dbReference type="PATRIC" id="fig|1265820.5.peg.951"/>
<protein>
    <recommendedName>
        <fullName evidence="4">Type II toxin-antitoxin system RelE/ParE family toxin</fullName>
    </recommendedName>
</protein>
<name>W7C3G2_9LIST</name>
<dbReference type="OrthoDB" id="2361630at2"/>
<reference evidence="2 3" key="1">
    <citation type="journal article" date="2014" name="Int. J. Syst. Evol. Microbiol.">
        <title>Listeria floridensis sp. nov., Listeria aquatica sp. nov., Listeria cornellensis sp. nov., Listeria riparia sp. nov. and Listeria grandensis sp. nov., from agricultural and natural environments.</title>
        <authorList>
            <person name="den Bakker H.C."/>
            <person name="Warchocki S."/>
            <person name="Wright E.M."/>
            <person name="Allred A.F."/>
            <person name="Ahlstrom C."/>
            <person name="Manuel C.S."/>
            <person name="Stasiewicz M.J."/>
            <person name="Burrell A."/>
            <person name="Roof S."/>
            <person name="Strawn L."/>
            <person name="Fortes E.D."/>
            <person name="Nightingale K.K."/>
            <person name="Kephart D."/>
            <person name="Wiedmann M."/>
        </authorList>
    </citation>
    <scope>NUCLEOTIDE SEQUENCE [LARGE SCALE GENOMIC DNA]</scope>
    <source>
        <strain evidence="3">FSL F6-969</strain>
    </source>
</reference>
<organism evidence="2 3">
    <name type="scientific">Listeria cornellensis FSL F6-0969</name>
    <dbReference type="NCBI Taxonomy" id="1265820"/>
    <lineage>
        <taxon>Bacteria</taxon>
        <taxon>Bacillati</taxon>
        <taxon>Bacillota</taxon>
        <taxon>Bacilli</taxon>
        <taxon>Bacillales</taxon>
        <taxon>Listeriaceae</taxon>
        <taxon>Listeria</taxon>
    </lineage>
</organism>
<evidence type="ECO:0000256" key="1">
    <source>
        <dbReference type="ARBA" id="ARBA00022649"/>
    </source>
</evidence>
<proteinExistence type="predicted"/>
<keyword evidence="3" id="KW-1185">Reference proteome</keyword>
<sequence>MSSGIQIEWSDAFQEDLAAIIHFLEYQYCSESQKQKFFEKLANVEMRLTIFPMMGMALQDPKYSREYRRVRIGKAYLVFYEVLIDEKKVILHRILAQEQNYDVLIREDIVIYDSEKQ</sequence>
<accession>W7C3G2</accession>
<evidence type="ECO:0000313" key="2">
    <source>
        <dbReference type="EMBL" id="EUJ31622.1"/>
    </source>
</evidence>
<keyword evidence="1" id="KW-1277">Toxin-antitoxin system</keyword>
<dbReference type="AlphaFoldDB" id="W7C3G2"/>
<dbReference type="Pfam" id="PF05016">
    <property type="entry name" value="ParE_toxin"/>
    <property type="match status" value="1"/>
</dbReference>
<dbReference type="Gene3D" id="3.30.2310.20">
    <property type="entry name" value="RelE-like"/>
    <property type="match status" value="1"/>
</dbReference>
<evidence type="ECO:0000313" key="3">
    <source>
        <dbReference type="Proteomes" id="UP000019254"/>
    </source>
</evidence>